<comment type="caution">
    <text evidence="3">The sequence shown here is derived from an EMBL/GenBank/DDBJ whole genome shotgun (WGS) entry which is preliminary data.</text>
</comment>
<dbReference type="GO" id="GO:0016787">
    <property type="term" value="F:hydrolase activity"/>
    <property type="evidence" value="ECO:0007669"/>
    <property type="project" value="UniProtKB-KW"/>
</dbReference>
<dbReference type="AlphaFoldDB" id="A0A917FQZ2"/>
<dbReference type="PANTHER" id="PTHR43798:SF31">
    <property type="entry name" value="AB HYDROLASE SUPERFAMILY PROTEIN YCLE"/>
    <property type="match status" value="1"/>
</dbReference>
<dbReference type="GO" id="GO:0016020">
    <property type="term" value="C:membrane"/>
    <property type="evidence" value="ECO:0007669"/>
    <property type="project" value="TreeGrafter"/>
</dbReference>
<gene>
    <name evidence="3" type="ORF">GCM10007304_06770</name>
</gene>
<accession>A0A917FQZ2</accession>
<dbReference type="InterPro" id="IPR000073">
    <property type="entry name" value="AB_hydrolase_1"/>
</dbReference>
<dbReference type="PANTHER" id="PTHR43798">
    <property type="entry name" value="MONOACYLGLYCEROL LIPASE"/>
    <property type="match status" value="1"/>
</dbReference>
<keyword evidence="4" id="KW-1185">Reference proteome</keyword>
<dbReference type="InterPro" id="IPR050266">
    <property type="entry name" value="AB_hydrolase_sf"/>
</dbReference>
<name>A0A917FQZ2_9NOCA</name>
<dbReference type="PRINTS" id="PR00111">
    <property type="entry name" value="ABHYDROLASE"/>
</dbReference>
<reference evidence="3" key="1">
    <citation type="journal article" date="2014" name="Int. J. Syst. Evol. Microbiol.">
        <title>Complete genome sequence of Corynebacterium casei LMG S-19264T (=DSM 44701T), isolated from a smear-ripened cheese.</title>
        <authorList>
            <consortium name="US DOE Joint Genome Institute (JGI-PGF)"/>
            <person name="Walter F."/>
            <person name="Albersmeier A."/>
            <person name="Kalinowski J."/>
            <person name="Ruckert C."/>
        </authorList>
    </citation>
    <scope>NUCLEOTIDE SEQUENCE</scope>
    <source>
        <strain evidence="3">CCM 7905</strain>
    </source>
</reference>
<feature type="domain" description="AB hydrolase-1" evidence="2">
    <location>
        <begin position="52"/>
        <end position="295"/>
    </location>
</feature>
<dbReference type="Gene3D" id="3.40.50.1820">
    <property type="entry name" value="alpha/beta hydrolase"/>
    <property type="match status" value="1"/>
</dbReference>
<evidence type="ECO:0000313" key="3">
    <source>
        <dbReference type="EMBL" id="GGF95560.1"/>
    </source>
</evidence>
<evidence type="ECO:0000256" key="1">
    <source>
        <dbReference type="ARBA" id="ARBA00022801"/>
    </source>
</evidence>
<reference evidence="3" key="2">
    <citation type="submission" date="2020-09" db="EMBL/GenBank/DDBJ databases">
        <authorList>
            <person name="Sun Q."/>
            <person name="Sedlacek I."/>
        </authorList>
    </citation>
    <scope>NUCLEOTIDE SEQUENCE</scope>
    <source>
        <strain evidence="3">CCM 7905</strain>
    </source>
</reference>
<sequence length="311" mass="33481">MAARRTPAVRRLLDGEDWLLHEPTVDYRIVPVVTDDGAHLHVREYGDPDAEPIVLSHGWTCSADFWAPQVNALAGKYRVIAYDQRGHGSSDLGTRHFGPDVLGDDLAAILEATITSDQKAVLAGHSMGGMSVMAWAGDHAKQVQQYVKAILLADTASDSLIAETTVVPRFPRIPARVATSVLSSGLPIPTTPFSSRAVKYVALGRYATPAQVAFCEKIVRECEPKTRGLWGAALSALDIHEALENIDVPTTVIVGTADRLTPPTQSRKLAAALERAGVLDRLVEVPDAGHMVSVEAIDAFNAELVRLAEEN</sequence>
<dbReference type="SUPFAM" id="SSF53474">
    <property type="entry name" value="alpha/beta-Hydrolases"/>
    <property type="match status" value="1"/>
</dbReference>
<keyword evidence="1 3" id="KW-0378">Hydrolase</keyword>
<dbReference type="Proteomes" id="UP000654257">
    <property type="component" value="Unassembled WGS sequence"/>
</dbReference>
<dbReference type="InterPro" id="IPR029058">
    <property type="entry name" value="AB_hydrolase_fold"/>
</dbReference>
<evidence type="ECO:0000259" key="2">
    <source>
        <dbReference type="Pfam" id="PF00561"/>
    </source>
</evidence>
<proteinExistence type="predicted"/>
<dbReference type="Pfam" id="PF00561">
    <property type="entry name" value="Abhydrolase_1"/>
    <property type="match status" value="1"/>
</dbReference>
<dbReference type="EMBL" id="BMCU01000001">
    <property type="protein sequence ID" value="GGF95560.1"/>
    <property type="molecule type" value="Genomic_DNA"/>
</dbReference>
<protein>
    <submittedName>
        <fullName evidence="3">Hydrolase</fullName>
    </submittedName>
</protein>
<organism evidence="3 4">
    <name type="scientific">Rhodococcoides trifolii</name>
    <dbReference type="NCBI Taxonomy" id="908250"/>
    <lineage>
        <taxon>Bacteria</taxon>
        <taxon>Bacillati</taxon>
        <taxon>Actinomycetota</taxon>
        <taxon>Actinomycetes</taxon>
        <taxon>Mycobacteriales</taxon>
        <taxon>Nocardiaceae</taxon>
        <taxon>Rhodococcoides</taxon>
    </lineage>
</organism>
<evidence type="ECO:0000313" key="4">
    <source>
        <dbReference type="Proteomes" id="UP000654257"/>
    </source>
</evidence>